<evidence type="ECO:0000256" key="4">
    <source>
        <dbReference type="ARBA" id="ARBA00022844"/>
    </source>
</evidence>
<dbReference type="GO" id="GO:0039666">
    <property type="term" value="P:virion attachment to host cell pilus"/>
    <property type="evidence" value="ECO:0007669"/>
    <property type="project" value="UniProtKB-KW"/>
</dbReference>
<evidence type="ECO:0000256" key="6">
    <source>
        <dbReference type="ARBA" id="ARBA00023296"/>
    </source>
</evidence>
<sequence length="420" mass="45505">MVTYPVVRTTRRAWSASHAFEFIPGLTCVKPCPDPHKGQVDHSIKAVESVTLGASSRNWRKAIAAGSNAGSTLSGTRFAAVPHHGGYYYRLLDVGSCCSYGAASGAFGYESFPTVSSVASSTAAAIASEKLLGSYIAGRNSWRGGNFLAEFSETVHMLRHPIESIFGHTTHFVKSVHAIRHLKSRSSYGHKLGSLWLSFVFGWKPLFDDIHDANVAINKLADPSNHDSYRISGSGSVQTSAAAAGGALSLGVSNFTVYDRTLVSTWDQKYYGAIRARPESFATVAETFGISGYDIVPAVWEAVPWSFFVDYFLNVQQVLDSWRFATADLAWLMGGYKNTVTMIAGDSYKRADLDETKVLCLPSISGGKSRSIYKSRAPLISLPYPGFRFKIPGIGSLKWANTAALAAQIAGSRPRSFSTF</sequence>
<proteinExistence type="inferred from homology"/>
<keyword evidence="3" id="KW-1161">Viral attachment to host cell</keyword>
<keyword evidence="5" id="KW-1175">Viral attachment to host cell pilus</keyword>
<dbReference type="Pfam" id="PF03863">
    <property type="entry name" value="Phage_mat-A"/>
    <property type="match status" value="1"/>
</dbReference>
<reference evidence="8" key="1">
    <citation type="submission" date="2019-05" db="EMBL/GenBank/DDBJ databases">
        <title>Metatranscriptomic reconstruction reveals RNA viruses with the potential to shape carbon cycling in soil.</title>
        <authorList>
            <person name="Starr E.P."/>
            <person name="Nuccio E."/>
            <person name="Pett-Ridge J."/>
            <person name="Banfield J.F."/>
            <person name="Firestone M.K."/>
        </authorList>
    </citation>
    <scope>NUCLEOTIDE SEQUENCE</scope>
    <source>
        <strain evidence="8">H1_Rhizo_27_scaffold_628</strain>
    </source>
</reference>
<comment type="subcellular location">
    <subcellularLocation>
        <location evidence="1">Virion</location>
    </subcellularLocation>
</comment>
<protein>
    <recommendedName>
        <fullName evidence="9">Maturation</fullName>
    </recommendedName>
</protein>
<dbReference type="EMBL" id="MN035693">
    <property type="protein sequence ID" value="QDH90655.1"/>
    <property type="molecule type" value="Genomic_RNA"/>
</dbReference>
<evidence type="ECO:0008006" key="9">
    <source>
        <dbReference type="Google" id="ProtNLM"/>
    </source>
</evidence>
<evidence type="ECO:0000256" key="3">
    <source>
        <dbReference type="ARBA" id="ARBA00022804"/>
    </source>
</evidence>
<evidence type="ECO:0000256" key="5">
    <source>
        <dbReference type="ARBA" id="ARBA00023104"/>
    </source>
</evidence>
<keyword evidence="2" id="KW-0945">Host-virus interaction</keyword>
<dbReference type="InterPro" id="IPR005563">
    <property type="entry name" value="A_protein"/>
</dbReference>
<comment type="similarity">
    <text evidence="7">Belongs to the Leviviricetes maturation protein family.</text>
</comment>
<evidence type="ECO:0000313" key="8">
    <source>
        <dbReference type="EMBL" id="QDH90655.1"/>
    </source>
</evidence>
<name>A0A514DAM4_9VIRU</name>
<evidence type="ECO:0000256" key="2">
    <source>
        <dbReference type="ARBA" id="ARBA00022581"/>
    </source>
</evidence>
<dbReference type="GO" id="GO:0044423">
    <property type="term" value="C:virion component"/>
    <property type="evidence" value="ECO:0007669"/>
    <property type="project" value="UniProtKB-KW"/>
</dbReference>
<keyword evidence="6" id="KW-1160">Virus entry into host cell</keyword>
<organism evidence="8">
    <name type="scientific">Leviviridae sp</name>
    <dbReference type="NCBI Taxonomy" id="2027243"/>
    <lineage>
        <taxon>Viruses</taxon>
        <taxon>Riboviria</taxon>
        <taxon>Orthornavirae</taxon>
        <taxon>Lenarviricota</taxon>
        <taxon>Leviviricetes</taxon>
        <taxon>Norzivirales</taxon>
        <taxon>Fiersviridae</taxon>
    </lineage>
</organism>
<evidence type="ECO:0000256" key="7">
    <source>
        <dbReference type="ARBA" id="ARBA00035110"/>
    </source>
</evidence>
<gene>
    <name evidence="8" type="ORF">H1Rhizo27628_000001</name>
</gene>
<keyword evidence="4" id="KW-0946">Virion</keyword>
<evidence type="ECO:0000256" key="1">
    <source>
        <dbReference type="ARBA" id="ARBA00004328"/>
    </source>
</evidence>
<accession>A0A514DAM4</accession>